<dbReference type="GeneID" id="36834249"/>
<dbReference type="EMBL" id="CP029287">
    <property type="protein sequence ID" value="AWR98804.1"/>
    <property type="molecule type" value="Genomic_DNA"/>
</dbReference>
<gene>
    <name evidence="1" type="ORF">DFR87_02865</name>
</gene>
<accession>A0A2U9IS27</accession>
<reference evidence="2" key="2">
    <citation type="submission" date="2020-03" db="EMBL/GenBank/DDBJ databases">
        <title>Complete Genome Sequences of Extremely Thermoacidophilic, Metal-Mobilizing Type-Strain Members of the Archaeal Family Sulfolobaceae: Acidianus brierleyi DSM-1651T, Acidianus sulfidivorans DSM-18786T, Metallosphaera hakonensis DSM-7519T, and Metallosphaera prunae DSM-10039T.</title>
        <authorList>
            <person name="Counts J.A."/>
            <person name="Kelly R.M."/>
        </authorList>
    </citation>
    <scope>NUCLEOTIDE SEQUENCE [LARGE SCALE GENOMIC DNA]</scope>
    <source>
        <strain evidence="2">HO1-1</strain>
    </source>
</reference>
<dbReference type="Proteomes" id="UP000247586">
    <property type="component" value="Chromosome"/>
</dbReference>
<sequence>MSISKFIADLSELVLDHYQEKLRGLAFLPGEPILMLLVLDEVDGISFLSRGQIFNYFYKKMRKRDETKKLVLDKGSDPAVVGIVVSPREIKDNFPVSVSILSAGYVVYDPDRILDVKWKVATFAGKKLIDLKNIKKGEVVEI</sequence>
<keyword evidence="2" id="KW-1185">Reference proteome</keyword>
<name>A0A2U9IS27_9CREN</name>
<reference evidence="1 2" key="1">
    <citation type="submission" date="2018-05" db="EMBL/GenBank/DDBJ databases">
        <title>Complete Genome Sequences of Extremely Thermoacidophilic, Metal-Mobilizing Type-Strain Members of the Archaeal Family Sulfolobaceae: Acidianus brierleyi DSM-1651T, Acidianus sulfidivorans DSM-18786T, Metallosphaera hakonensis DSM-7519T, and Metallosphaera prunae DSM-10039T.</title>
        <authorList>
            <person name="Counts J.A."/>
            <person name="Kelly R.M."/>
        </authorList>
    </citation>
    <scope>NUCLEOTIDE SEQUENCE [LARGE SCALE GENOMIC DNA]</scope>
    <source>
        <strain evidence="1 2">HO1-1</strain>
    </source>
</reference>
<evidence type="ECO:0000313" key="2">
    <source>
        <dbReference type="Proteomes" id="UP000247586"/>
    </source>
</evidence>
<organism evidence="1 2">
    <name type="scientific">Metallosphaera hakonensis JCM 8857 = DSM 7519</name>
    <dbReference type="NCBI Taxonomy" id="1293036"/>
    <lineage>
        <taxon>Archaea</taxon>
        <taxon>Thermoproteota</taxon>
        <taxon>Thermoprotei</taxon>
        <taxon>Sulfolobales</taxon>
        <taxon>Sulfolobaceae</taxon>
        <taxon>Metallosphaera</taxon>
    </lineage>
</organism>
<proteinExistence type="predicted"/>
<reference evidence="2" key="3">
    <citation type="submission" date="2020-03" db="EMBL/GenBank/DDBJ databases">
        <title>Sequencing and Assembly of Multiple Reported Metal-Biooxidizing Members of the Extremely Thermoacidophilic Archaeal Family Sulfolobaceae.</title>
        <authorList>
            <person name="Counts J.A."/>
            <person name="Kelly R.M."/>
        </authorList>
    </citation>
    <scope>NUCLEOTIDE SEQUENCE [LARGE SCALE GENOMIC DNA]</scope>
    <source>
        <strain evidence="2">HO1-1</strain>
    </source>
</reference>
<dbReference type="RefSeq" id="WP_110368863.1">
    <property type="nucleotide sequence ID" value="NZ_CP029287.2"/>
</dbReference>
<dbReference type="KEGG" id="mhk:DFR87_02865"/>
<dbReference type="AlphaFoldDB" id="A0A2U9IS27"/>
<evidence type="ECO:0000313" key="1">
    <source>
        <dbReference type="EMBL" id="AWR98804.1"/>
    </source>
</evidence>
<dbReference type="STRING" id="1293036.GCA_001315825_02441"/>
<dbReference type="OrthoDB" id="36729at2157"/>
<protein>
    <submittedName>
        <fullName evidence="1">Uncharacterized protein</fullName>
    </submittedName>
</protein>